<name>A0A087EBI7_9BIFI</name>
<gene>
    <name evidence="3" type="ORF">BITS_1685</name>
</gene>
<evidence type="ECO:0000313" key="4">
    <source>
        <dbReference type="Proteomes" id="UP000029080"/>
    </source>
</evidence>
<dbReference type="eggNOG" id="COG3677">
    <property type="taxonomic scope" value="Bacteria"/>
</dbReference>
<evidence type="ECO:0000256" key="2">
    <source>
        <dbReference type="SAM" id="Phobius"/>
    </source>
</evidence>
<dbReference type="STRING" id="356829.BITS_1685"/>
<protein>
    <submittedName>
        <fullName evidence="3">IS3509a transposase</fullName>
    </submittedName>
</protein>
<organism evidence="3 4">
    <name type="scientific">Bifidobacterium tsurumiense</name>
    <dbReference type="NCBI Taxonomy" id="356829"/>
    <lineage>
        <taxon>Bacteria</taxon>
        <taxon>Bacillati</taxon>
        <taxon>Actinomycetota</taxon>
        <taxon>Actinomycetes</taxon>
        <taxon>Bifidobacteriales</taxon>
        <taxon>Bifidobacteriaceae</taxon>
        <taxon>Bifidobacterium</taxon>
    </lineage>
</organism>
<comment type="caution">
    <text evidence="3">The sequence shown here is derived from an EMBL/GenBank/DDBJ whole genome shotgun (WGS) entry which is preliminary data.</text>
</comment>
<evidence type="ECO:0000256" key="1">
    <source>
        <dbReference type="SAM" id="MobiDB-lite"/>
    </source>
</evidence>
<proteinExistence type="predicted"/>
<evidence type="ECO:0000313" key="3">
    <source>
        <dbReference type="EMBL" id="KFJ05138.1"/>
    </source>
</evidence>
<dbReference type="AlphaFoldDB" id="A0A087EBI7"/>
<keyword evidence="2" id="KW-0812">Transmembrane</keyword>
<feature type="transmembrane region" description="Helical" evidence="2">
    <location>
        <begin position="269"/>
        <end position="302"/>
    </location>
</feature>
<keyword evidence="4" id="KW-1185">Reference proteome</keyword>
<dbReference type="EMBL" id="JGZU01000016">
    <property type="protein sequence ID" value="KFJ05138.1"/>
    <property type="molecule type" value="Genomic_DNA"/>
</dbReference>
<dbReference type="Proteomes" id="UP000029080">
    <property type="component" value="Unassembled WGS sequence"/>
</dbReference>
<reference evidence="3 4" key="1">
    <citation type="submission" date="2014-03" db="EMBL/GenBank/DDBJ databases">
        <title>Genomics of Bifidobacteria.</title>
        <authorList>
            <person name="Ventura M."/>
            <person name="Milani C."/>
            <person name="Lugli G.A."/>
        </authorList>
    </citation>
    <scope>NUCLEOTIDE SEQUENCE [LARGE SCALE GENOMIC DNA]</scope>
    <source>
        <strain evidence="3 4">JCM 13495</strain>
    </source>
</reference>
<feature type="region of interest" description="Disordered" evidence="1">
    <location>
        <begin position="687"/>
        <end position="706"/>
    </location>
</feature>
<feature type="compositionally biased region" description="Polar residues" evidence="1">
    <location>
        <begin position="696"/>
        <end position="706"/>
    </location>
</feature>
<dbReference type="OrthoDB" id="9793302at2"/>
<sequence length="706" mass="79122">MNQQFDLEEFLIVKKNSPLRHGDISNPGPGYVKAWLEYKIDNNSKDPDAFEKSRSFYELMWGELLGVKVRPGAESFSGNPSEYVQGDWMCSVATTFRKGLVLFVKEHSELRSLFPPRVKDGVGGYKTYAPILLADMKKAPGEQHFQKLWGDVELQKLIRSAYTFANLIIVPDGFNSARMRCTEDYWDRTLYFYFAHFNPEDPLFYEDTYDVGTPFHTLISESMKNDDALFLADWLDYEHNPIMLPNKNPKSLNEWRCLAREMGVNGQNVCLMVGVGVCACWCVGVVLTVLVLMSGFVCFFGVCVLFDCCAWSRGNRPVPRCVNCAAGPCARTGSLPAAGSGGAATPAVVPGCAGVPTRRGWRGSVRSSTGFSAGSAWGGPRPAWGWSARTFARGIDWCWRIRPRIESDGVAHRFVLADGTYVPHGWCLLVAVGEEGRPVAWQWCDRENRHAYSRLFSRVAAPDLLVCDGNASCLNAAGDAWPGSAVQRCLVHVLRNTRRDLTSRPRTDAGRELLALARRLPRVSDGAAAAGWLSDLNGWHLRHGAFIKERTTAGADPGNPKARAGRKWWYTHERLRRAYFRLARLNRQGTLFAYVEHGGAPATTNMLEGGVNADIKRILHAHRGLGEERMRRCCEWVLYMKTADPRPERFVTPELWGRATAELARHPVARTDHYRSATAGTRNRCMGRRFRHQKGSGRTTTRDTPY</sequence>
<keyword evidence="2" id="KW-0472">Membrane</keyword>
<dbReference type="InterPro" id="IPR048004">
    <property type="entry name" value="IS1249_transpos"/>
</dbReference>
<accession>A0A087EBI7</accession>
<keyword evidence="2" id="KW-1133">Transmembrane helix</keyword>
<dbReference type="NCBIfam" id="NF033544">
    <property type="entry name" value="transpos_IS1249"/>
    <property type="match status" value="1"/>
</dbReference>